<dbReference type="Gene3D" id="1.10.10.1320">
    <property type="entry name" value="Anti-sigma factor, zinc-finger domain"/>
    <property type="match status" value="1"/>
</dbReference>
<dbReference type="Proteomes" id="UP000885797">
    <property type="component" value="Unassembled WGS sequence"/>
</dbReference>
<proteinExistence type="predicted"/>
<evidence type="ECO:0000313" key="2">
    <source>
        <dbReference type="EMBL" id="HFC46889.1"/>
    </source>
</evidence>
<protein>
    <submittedName>
        <fullName evidence="2">Zf-HC2 domain-containing protein</fullName>
    </submittedName>
</protein>
<reference evidence="2" key="1">
    <citation type="journal article" date="2020" name="mSystems">
        <title>Genome- and Community-Level Interaction Insights into Carbon Utilization and Element Cycling Functions of Hydrothermarchaeota in Hydrothermal Sediment.</title>
        <authorList>
            <person name="Zhou Z."/>
            <person name="Liu Y."/>
            <person name="Xu W."/>
            <person name="Pan J."/>
            <person name="Luo Z.H."/>
            <person name="Li M."/>
        </authorList>
    </citation>
    <scope>NUCLEOTIDE SEQUENCE [LARGE SCALE GENOMIC DNA]</scope>
    <source>
        <strain evidence="2">HyVt-503</strain>
    </source>
</reference>
<organism evidence="2">
    <name type="scientific">Dissulfuribacter thermophilus</name>
    <dbReference type="NCBI Taxonomy" id="1156395"/>
    <lineage>
        <taxon>Bacteria</taxon>
        <taxon>Pseudomonadati</taxon>
        <taxon>Thermodesulfobacteriota</taxon>
        <taxon>Dissulfuribacteria</taxon>
        <taxon>Dissulfuribacterales</taxon>
        <taxon>Dissulfuribacteraceae</taxon>
        <taxon>Dissulfuribacter</taxon>
    </lineage>
</organism>
<name>A0A7V2WSQ4_9BACT</name>
<dbReference type="AlphaFoldDB" id="A0A7V2WSQ4"/>
<comment type="caution">
    <text evidence="2">The sequence shown here is derived from an EMBL/GenBank/DDBJ whole genome shotgun (WGS) entry which is preliminary data.</text>
</comment>
<feature type="transmembrane region" description="Helical" evidence="1">
    <location>
        <begin position="104"/>
        <end position="125"/>
    </location>
</feature>
<accession>A0A7V2WSQ4</accession>
<dbReference type="InterPro" id="IPR041916">
    <property type="entry name" value="Anti_sigma_zinc_sf"/>
</dbReference>
<gene>
    <name evidence="2" type="ORF">ENJ63_03305</name>
</gene>
<keyword evidence="1" id="KW-0472">Membrane</keyword>
<evidence type="ECO:0000256" key="1">
    <source>
        <dbReference type="SAM" id="Phobius"/>
    </source>
</evidence>
<sequence>MNCNETKEFLFDYLKNRLPFSYQQDVQQHLSKCPECRAHEEELKELFELLDTAGPIEPSADFVQRVMERIERLEKIEQRDKGPIHNLILIFKEFFKKLTEKSCWPVPAVALATIAIAIVATNIFWQGPFKVTKPTMVTTKELKINVNIPPSIIIESQRDILPDVSSLIEGYGGRIIGKKQQGKAIILRIKIPKKYERSFVESLRLLGDTRIGNRYKNENQEIIIKILHT</sequence>
<keyword evidence="1" id="KW-1133">Transmembrane helix</keyword>
<keyword evidence="1" id="KW-0812">Transmembrane</keyword>
<dbReference type="EMBL" id="DRND01000262">
    <property type="protein sequence ID" value="HFC46889.1"/>
    <property type="molecule type" value="Genomic_DNA"/>
</dbReference>